<keyword evidence="1" id="KW-0732">Signal</keyword>
<proteinExistence type="predicted"/>
<dbReference type="EMBL" id="HBUE01140667">
    <property type="protein sequence ID" value="CAG6500564.1"/>
    <property type="molecule type" value="Transcribed_RNA"/>
</dbReference>
<evidence type="ECO:0000313" key="2">
    <source>
        <dbReference type="EMBL" id="CAG6500564.1"/>
    </source>
</evidence>
<dbReference type="AlphaFoldDB" id="A0A8D8GBG7"/>
<feature type="signal peptide" evidence="1">
    <location>
        <begin position="1"/>
        <end position="20"/>
    </location>
</feature>
<feature type="chain" id="PRO_5034541183" evidence="1">
    <location>
        <begin position="21"/>
        <end position="102"/>
    </location>
</feature>
<name>A0A8D8GBG7_CULPI</name>
<evidence type="ECO:0000256" key="1">
    <source>
        <dbReference type="SAM" id="SignalP"/>
    </source>
</evidence>
<accession>A0A8D8GBG7</accession>
<protein>
    <submittedName>
        <fullName evidence="2">(northern house mosquito) hypothetical protein</fullName>
    </submittedName>
</protein>
<organism evidence="2">
    <name type="scientific">Culex pipiens</name>
    <name type="common">House mosquito</name>
    <dbReference type="NCBI Taxonomy" id="7175"/>
    <lineage>
        <taxon>Eukaryota</taxon>
        <taxon>Metazoa</taxon>
        <taxon>Ecdysozoa</taxon>
        <taxon>Arthropoda</taxon>
        <taxon>Hexapoda</taxon>
        <taxon>Insecta</taxon>
        <taxon>Pterygota</taxon>
        <taxon>Neoptera</taxon>
        <taxon>Endopterygota</taxon>
        <taxon>Diptera</taxon>
        <taxon>Nematocera</taxon>
        <taxon>Culicoidea</taxon>
        <taxon>Culicidae</taxon>
        <taxon>Culicinae</taxon>
        <taxon>Culicini</taxon>
        <taxon>Culex</taxon>
        <taxon>Culex</taxon>
    </lineage>
</organism>
<sequence>MQLVVMTMVQLGLMVGRCLGMHPVVGEDVVVQQWVLEVAVVQRSILQVGQVKIHHFVLDDRDRGGQGLRLKARDRLVQLYVTLVNVLMVDGLDITGLNWGRY</sequence>
<reference evidence="2" key="1">
    <citation type="submission" date="2021-05" db="EMBL/GenBank/DDBJ databases">
        <authorList>
            <person name="Alioto T."/>
            <person name="Alioto T."/>
            <person name="Gomez Garrido J."/>
        </authorList>
    </citation>
    <scope>NUCLEOTIDE SEQUENCE</scope>
</reference>